<keyword evidence="4" id="KW-1185">Reference proteome</keyword>
<evidence type="ECO:0000256" key="2">
    <source>
        <dbReference type="SAM" id="SignalP"/>
    </source>
</evidence>
<dbReference type="EMBL" id="CAXLJM020000028">
    <property type="protein sequence ID" value="CAL8097267.1"/>
    <property type="molecule type" value="Genomic_DNA"/>
</dbReference>
<name>A0ABP1QI83_9HEXA</name>
<dbReference type="Proteomes" id="UP001642540">
    <property type="component" value="Unassembled WGS sequence"/>
</dbReference>
<feature type="compositionally biased region" description="Basic and acidic residues" evidence="1">
    <location>
        <begin position="34"/>
        <end position="48"/>
    </location>
</feature>
<evidence type="ECO:0000313" key="4">
    <source>
        <dbReference type="Proteomes" id="UP001642540"/>
    </source>
</evidence>
<feature type="chain" id="PRO_5046730597" evidence="2">
    <location>
        <begin position="24"/>
        <end position="200"/>
    </location>
</feature>
<feature type="signal peptide" evidence="2">
    <location>
        <begin position="1"/>
        <end position="23"/>
    </location>
</feature>
<feature type="region of interest" description="Disordered" evidence="1">
    <location>
        <begin position="23"/>
        <end position="200"/>
    </location>
</feature>
<evidence type="ECO:0000313" key="3">
    <source>
        <dbReference type="EMBL" id="CAL8097267.1"/>
    </source>
</evidence>
<evidence type="ECO:0000256" key="1">
    <source>
        <dbReference type="SAM" id="MobiDB-lite"/>
    </source>
</evidence>
<feature type="compositionally biased region" description="Polar residues" evidence="1">
    <location>
        <begin position="49"/>
        <end position="73"/>
    </location>
</feature>
<feature type="compositionally biased region" description="Basic residues" evidence="1">
    <location>
        <begin position="81"/>
        <end position="125"/>
    </location>
</feature>
<keyword evidence="2" id="KW-0732">Signal</keyword>
<feature type="compositionally biased region" description="Basic residues" evidence="1">
    <location>
        <begin position="162"/>
        <end position="185"/>
    </location>
</feature>
<protein>
    <submittedName>
        <fullName evidence="3">Uncharacterized protein</fullName>
    </submittedName>
</protein>
<gene>
    <name evidence="3" type="ORF">ODALV1_LOCUS9602</name>
</gene>
<organism evidence="3 4">
    <name type="scientific">Orchesella dallaii</name>
    <dbReference type="NCBI Taxonomy" id="48710"/>
    <lineage>
        <taxon>Eukaryota</taxon>
        <taxon>Metazoa</taxon>
        <taxon>Ecdysozoa</taxon>
        <taxon>Arthropoda</taxon>
        <taxon>Hexapoda</taxon>
        <taxon>Collembola</taxon>
        <taxon>Entomobryomorpha</taxon>
        <taxon>Entomobryoidea</taxon>
        <taxon>Orchesellidae</taxon>
        <taxon>Orchesellinae</taxon>
        <taxon>Orchesella</taxon>
    </lineage>
</organism>
<accession>A0ABP1QI83</accession>
<comment type="caution">
    <text evidence="3">The sequence shown here is derived from an EMBL/GenBank/DDBJ whole genome shotgun (WGS) entry which is preliminary data.</text>
</comment>
<proteinExistence type="predicted"/>
<reference evidence="3 4" key="1">
    <citation type="submission" date="2024-08" db="EMBL/GenBank/DDBJ databases">
        <authorList>
            <person name="Cucini C."/>
            <person name="Frati F."/>
        </authorList>
    </citation>
    <scope>NUCLEOTIDE SEQUENCE [LARGE SCALE GENOMIC DNA]</scope>
</reference>
<sequence length="200" mass="22534">MELQKFIVILAFTILSLSILVSGKPSSRRVKTQQSKDSEIDIAKHDDTSVTPSIIGSAISSNESDTSGIDSGLTSPTSVLKPKKSKKSHRLKHRRFGHHHKKHNRRSHNHRAGNGTFRRRHHSNSTKHDDHINTPGKVASDVDLPSSEQADLPSLKLLRNSRSGHRKFKRHNHHHHRLPNRRLGKKAKEQKASENTEAEA</sequence>